<dbReference type="PANTHER" id="PTHR30309:SF0">
    <property type="entry name" value="GLYCEROL-3-PHOSPHATE ACYLTRANSFERASE-RELATED"/>
    <property type="match status" value="1"/>
</dbReference>
<keyword evidence="2 10" id="KW-0444">Lipid biosynthesis</keyword>
<dbReference type="GO" id="GO:0043772">
    <property type="term" value="F:acyl-phosphate glycerol-3-phosphate acyltransferase activity"/>
    <property type="evidence" value="ECO:0007669"/>
    <property type="project" value="UniProtKB-UniRule"/>
</dbReference>
<protein>
    <recommendedName>
        <fullName evidence="10">Glycerol-3-phosphate acyltransferase</fullName>
    </recommendedName>
    <alternativeName>
        <fullName evidence="10">Acyl-PO4 G3P acyltransferase</fullName>
    </alternativeName>
    <alternativeName>
        <fullName evidence="10">Acyl-phosphate--glycerol-3-phosphate acyltransferase</fullName>
    </alternativeName>
    <alternativeName>
        <fullName evidence="10">G3P acyltransferase</fullName>
        <shortName evidence="10">GPAT</shortName>
        <ecNumber evidence="10">2.3.1.275</ecNumber>
    </alternativeName>
    <alternativeName>
        <fullName evidence="10">Lysophosphatidic acid synthase</fullName>
        <shortName evidence="10">LPA synthase</shortName>
    </alternativeName>
</protein>
<keyword evidence="9 10" id="KW-1208">Phospholipid metabolism</keyword>
<comment type="pathway">
    <text evidence="10">Lipid metabolism; phospholipid metabolism.</text>
</comment>
<comment type="catalytic activity">
    <reaction evidence="10">
        <text>an acyl phosphate + sn-glycerol 3-phosphate = a 1-acyl-sn-glycero-3-phosphate + phosphate</text>
        <dbReference type="Rhea" id="RHEA:34075"/>
        <dbReference type="ChEBI" id="CHEBI:43474"/>
        <dbReference type="ChEBI" id="CHEBI:57597"/>
        <dbReference type="ChEBI" id="CHEBI:57970"/>
        <dbReference type="ChEBI" id="CHEBI:59918"/>
        <dbReference type="EC" id="2.3.1.275"/>
    </reaction>
</comment>
<gene>
    <name evidence="10 11" type="primary">plsY</name>
    <name evidence="11" type="ORF">H8711_06670</name>
</gene>
<proteinExistence type="inferred from homology"/>
<feature type="transmembrane region" description="Helical" evidence="10">
    <location>
        <begin position="134"/>
        <end position="165"/>
    </location>
</feature>
<evidence type="ECO:0000256" key="10">
    <source>
        <dbReference type="HAMAP-Rule" id="MF_01043"/>
    </source>
</evidence>
<dbReference type="InterPro" id="IPR003811">
    <property type="entry name" value="G3P_acylTferase_PlsY"/>
</dbReference>
<evidence type="ECO:0000256" key="2">
    <source>
        <dbReference type="ARBA" id="ARBA00022516"/>
    </source>
</evidence>
<comment type="caution">
    <text evidence="11">The sequence shown here is derived from an EMBL/GenBank/DDBJ whole genome shotgun (WGS) entry which is preliminary data.</text>
</comment>
<comment type="subunit">
    <text evidence="10">Probably interacts with PlsX.</text>
</comment>
<sequence length="219" mass="23976">MSNQTTIILAAVLVALCSYLVGSINWSVIISNLFYHKDVRNFGSGNAGMTNMLRTFGKKAAAAVTVGDFSKSIITVAVSRVVFAHLFGQLPFDIGYLAGIFTILGHLFPIYFRFKGGKGVLTALGMMLVIDWRVFLIVLGVGLLILLCCKIVSLASICGAVLYPATYVMVHKLMGDFSLPDMICSIVIALLVIYMHRVNIKRLINGTEYKFGKPKNDKK</sequence>
<keyword evidence="4 10" id="KW-0812">Transmembrane</keyword>
<feature type="transmembrane region" description="Helical" evidence="10">
    <location>
        <begin position="7"/>
        <end position="35"/>
    </location>
</feature>
<keyword evidence="5 10" id="KW-1133">Transmembrane helix</keyword>
<dbReference type="EC" id="2.3.1.275" evidence="10"/>
<evidence type="ECO:0000256" key="9">
    <source>
        <dbReference type="ARBA" id="ARBA00023264"/>
    </source>
</evidence>
<evidence type="ECO:0000256" key="8">
    <source>
        <dbReference type="ARBA" id="ARBA00023209"/>
    </source>
</evidence>
<evidence type="ECO:0000313" key="11">
    <source>
        <dbReference type="EMBL" id="MBC8546617.1"/>
    </source>
</evidence>
<organism evidence="11 12">
    <name type="scientific">Ligaoa zhengdingensis</name>
    <dbReference type="NCBI Taxonomy" id="2763658"/>
    <lineage>
        <taxon>Bacteria</taxon>
        <taxon>Bacillati</taxon>
        <taxon>Bacillota</taxon>
        <taxon>Clostridia</taxon>
        <taxon>Eubacteriales</taxon>
        <taxon>Oscillospiraceae</taxon>
        <taxon>Ligaoa</taxon>
    </lineage>
</organism>
<keyword evidence="8 10" id="KW-0594">Phospholipid biosynthesis</keyword>
<dbReference type="HAMAP" id="MF_01043">
    <property type="entry name" value="PlsY"/>
    <property type="match status" value="1"/>
</dbReference>
<evidence type="ECO:0000256" key="3">
    <source>
        <dbReference type="ARBA" id="ARBA00022679"/>
    </source>
</evidence>
<dbReference type="Proteomes" id="UP000653127">
    <property type="component" value="Unassembled WGS sequence"/>
</dbReference>
<name>A0A926I048_9FIRM</name>
<evidence type="ECO:0000256" key="7">
    <source>
        <dbReference type="ARBA" id="ARBA00023136"/>
    </source>
</evidence>
<evidence type="ECO:0000256" key="4">
    <source>
        <dbReference type="ARBA" id="ARBA00022692"/>
    </source>
</evidence>
<dbReference type="NCBIfam" id="TIGR00023">
    <property type="entry name" value="glycerol-3-phosphate 1-O-acyltransferase PlsY"/>
    <property type="match status" value="1"/>
</dbReference>
<dbReference type="Pfam" id="PF02660">
    <property type="entry name" value="G3P_acyltransf"/>
    <property type="match status" value="1"/>
</dbReference>
<feature type="transmembrane region" description="Helical" evidence="10">
    <location>
        <begin position="177"/>
        <end position="195"/>
    </location>
</feature>
<accession>A0A926I048</accession>
<keyword evidence="6 10" id="KW-0443">Lipid metabolism</keyword>
<comment type="similarity">
    <text evidence="10">Belongs to the PlsY family.</text>
</comment>
<keyword evidence="12" id="KW-1185">Reference proteome</keyword>
<dbReference type="RefSeq" id="WP_249282693.1">
    <property type="nucleotide sequence ID" value="NZ_JACRST010000007.1"/>
</dbReference>
<dbReference type="PANTHER" id="PTHR30309">
    <property type="entry name" value="INNER MEMBRANE PROTEIN YGIH"/>
    <property type="match status" value="1"/>
</dbReference>
<dbReference type="EMBL" id="JACRST010000007">
    <property type="protein sequence ID" value="MBC8546617.1"/>
    <property type="molecule type" value="Genomic_DNA"/>
</dbReference>
<dbReference type="GO" id="GO:0005886">
    <property type="term" value="C:plasma membrane"/>
    <property type="evidence" value="ECO:0007669"/>
    <property type="project" value="UniProtKB-SubCell"/>
</dbReference>
<dbReference type="SMART" id="SM01207">
    <property type="entry name" value="G3P_acyltransf"/>
    <property type="match status" value="1"/>
</dbReference>
<keyword evidence="3 10" id="KW-0808">Transferase</keyword>
<evidence type="ECO:0000313" key="12">
    <source>
        <dbReference type="Proteomes" id="UP000653127"/>
    </source>
</evidence>
<reference evidence="11" key="1">
    <citation type="submission" date="2020-08" db="EMBL/GenBank/DDBJ databases">
        <title>Genome public.</title>
        <authorList>
            <person name="Liu C."/>
            <person name="Sun Q."/>
        </authorList>
    </citation>
    <scope>NUCLEOTIDE SEQUENCE</scope>
    <source>
        <strain evidence="11">NSJ-31</strain>
    </source>
</reference>
<evidence type="ECO:0000256" key="6">
    <source>
        <dbReference type="ARBA" id="ARBA00023098"/>
    </source>
</evidence>
<keyword evidence="1 10" id="KW-1003">Cell membrane</keyword>
<evidence type="ECO:0000256" key="5">
    <source>
        <dbReference type="ARBA" id="ARBA00022989"/>
    </source>
</evidence>
<feature type="transmembrane region" description="Helical" evidence="10">
    <location>
        <begin position="94"/>
        <end position="114"/>
    </location>
</feature>
<comment type="function">
    <text evidence="10">Catalyzes the transfer of an acyl group from acyl-phosphate (acyl-PO(4)) to glycerol-3-phosphate (G3P) to form lysophosphatidic acid (LPA). This enzyme utilizes acyl-phosphate as fatty acyl donor, but not acyl-CoA or acyl-ACP.</text>
</comment>
<dbReference type="GO" id="GO:0008654">
    <property type="term" value="P:phospholipid biosynthetic process"/>
    <property type="evidence" value="ECO:0007669"/>
    <property type="project" value="UniProtKB-UniRule"/>
</dbReference>
<dbReference type="AlphaFoldDB" id="A0A926I048"/>
<evidence type="ECO:0000256" key="1">
    <source>
        <dbReference type="ARBA" id="ARBA00022475"/>
    </source>
</evidence>
<keyword evidence="11" id="KW-0012">Acyltransferase</keyword>
<keyword evidence="7 10" id="KW-0472">Membrane</keyword>
<comment type="subcellular location">
    <subcellularLocation>
        <location evidence="10">Cell membrane</location>
        <topology evidence="10">Multi-pass membrane protein</topology>
    </subcellularLocation>
</comment>